<gene>
    <name evidence="2" type="ORF">RHGRI_005745</name>
</gene>
<evidence type="ECO:0000313" key="2">
    <source>
        <dbReference type="EMBL" id="KAG5563100.1"/>
    </source>
</evidence>
<keyword evidence="3" id="KW-1185">Reference proteome</keyword>
<feature type="compositionally biased region" description="Basic and acidic residues" evidence="1">
    <location>
        <begin position="62"/>
        <end position="77"/>
    </location>
</feature>
<feature type="region of interest" description="Disordered" evidence="1">
    <location>
        <begin position="180"/>
        <end position="200"/>
    </location>
</feature>
<feature type="region of interest" description="Disordered" evidence="1">
    <location>
        <begin position="54"/>
        <end position="77"/>
    </location>
</feature>
<evidence type="ECO:0000256" key="1">
    <source>
        <dbReference type="SAM" id="MobiDB-lite"/>
    </source>
</evidence>
<proteinExistence type="predicted"/>
<name>A0AAV6LEF8_9ERIC</name>
<comment type="caution">
    <text evidence="2">The sequence shown here is derived from an EMBL/GenBank/DDBJ whole genome shotgun (WGS) entry which is preliminary data.</text>
</comment>
<protein>
    <submittedName>
        <fullName evidence="2">Uncharacterized protein</fullName>
    </submittedName>
</protein>
<feature type="compositionally biased region" description="Basic and acidic residues" evidence="1">
    <location>
        <begin position="190"/>
        <end position="200"/>
    </location>
</feature>
<organism evidence="2 3">
    <name type="scientific">Rhododendron griersonianum</name>
    <dbReference type="NCBI Taxonomy" id="479676"/>
    <lineage>
        <taxon>Eukaryota</taxon>
        <taxon>Viridiplantae</taxon>
        <taxon>Streptophyta</taxon>
        <taxon>Embryophyta</taxon>
        <taxon>Tracheophyta</taxon>
        <taxon>Spermatophyta</taxon>
        <taxon>Magnoliopsida</taxon>
        <taxon>eudicotyledons</taxon>
        <taxon>Gunneridae</taxon>
        <taxon>Pentapetalae</taxon>
        <taxon>asterids</taxon>
        <taxon>Ericales</taxon>
        <taxon>Ericaceae</taxon>
        <taxon>Ericoideae</taxon>
        <taxon>Rhodoreae</taxon>
        <taxon>Rhododendron</taxon>
    </lineage>
</organism>
<dbReference type="Proteomes" id="UP000823749">
    <property type="component" value="Chromosome 2"/>
</dbReference>
<dbReference type="EMBL" id="JACTNZ010000002">
    <property type="protein sequence ID" value="KAG5563100.1"/>
    <property type="molecule type" value="Genomic_DNA"/>
</dbReference>
<reference evidence="2" key="1">
    <citation type="submission" date="2020-08" db="EMBL/GenBank/DDBJ databases">
        <title>Plant Genome Project.</title>
        <authorList>
            <person name="Zhang R.-G."/>
        </authorList>
    </citation>
    <scope>NUCLEOTIDE SEQUENCE</scope>
    <source>
        <strain evidence="2">WSP0</strain>
        <tissue evidence="2">Leaf</tissue>
    </source>
</reference>
<sequence length="200" mass="21027">MEAPNANALLKYQPSRDEVTDVLAKSSCSAEEITAIKGVCLNLGYTFAGVQADPAPETTVESDSHGEGSESELENRGGEKIAMTTKEGEDIVVLVGSIFEDKCSVVGLVVILEKTSIAAPGNTDTYVKLEAPNDNALLKYQPPRDEVTDVLAKSSCSAEEITAIKGVCLNLGYTFAGVQADPAPETTVESDSHGEGSELE</sequence>
<accession>A0AAV6LEF8</accession>
<evidence type="ECO:0000313" key="3">
    <source>
        <dbReference type="Proteomes" id="UP000823749"/>
    </source>
</evidence>
<dbReference type="AlphaFoldDB" id="A0AAV6LEF8"/>